<evidence type="ECO:0000256" key="7">
    <source>
        <dbReference type="ARBA" id="ARBA00023080"/>
    </source>
</evidence>
<dbReference type="Pfam" id="PF01725">
    <property type="entry name" value="Ham1p_like"/>
    <property type="match status" value="1"/>
</dbReference>
<dbReference type="GO" id="GO:0017111">
    <property type="term" value="F:ribonucleoside triphosphate phosphatase activity"/>
    <property type="evidence" value="ECO:0007669"/>
    <property type="project" value="InterPro"/>
</dbReference>
<protein>
    <recommendedName>
        <fullName evidence="10">dITP/XTP pyrophosphatase</fullName>
        <ecNumber evidence="10">3.6.1.66</ecNumber>
    </recommendedName>
    <alternativeName>
        <fullName evidence="10">Non-canonical purine NTP pyrophosphatase</fullName>
    </alternativeName>
    <alternativeName>
        <fullName evidence="10">Non-standard purine NTP pyrophosphatase</fullName>
    </alternativeName>
    <alternativeName>
        <fullName evidence="10">Nucleoside-triphosphate diphosphatase</fullName>
    </alternativeName>
    <alternativeName>
        <fullName evidence="10">Nucleoside-triphosphate pyrophosphatase</fullName>
        <shortName evidence="10">NTPase</shortName>
    </alternativeName>
</protein>
<dbReference type="GO" id="GO:0005829">
    <property type="term" value="C:cytosol"/>
    <property type="evidence" value="ECO:0007669"/>
    <property type="project" value="TreeGrafter"/>
</dbReference>
<dbReference type="SUPFAM" id="SSF52972">
    <property type="entry name" value="ITPase-like"/>
    <property type="match status" value="1"/>
</dbReference>
<dbReference type="GO" id="GO:0036220">
    <property type="term" value="F:ITP diphosphatase activity"/>
    <property type="evidence" value="ECO:0007669"/>
    <property type="project" value="UniProtKB-UniRule"/>
</dbReference>
<dbReference type="InterPro" id="IPR020922">
    <property type="entry name" value="dITP/XTP_pyrophosphatase"/>
</dbReference>
<comment type="function">
    <text evidence="10">Pyrophosphatase that catalyzes the hydrolysis of nucleoside triphosphates to their monophosphate derivatives, with a high preference for the non-canonical purine nucleotides XTP (xanthosine triphosphate), dITP (deoxyinosine triphosphate) and ITP. Seems to function as a house-cleaning enzyme that removes non-canonical purine nucleotides from the nucleotide pool, thus preventing their incorporation into DNA/RNA and avoiding chromosomal lesions.</text>
</comment>
<dbReference type="CDD" id="cd00515">
    <property type="entry name" value="HAM1"/>
    <property type="match status" value="1"/>
</dbReference>
<dbReference type="GO" id="GO:0046872">
    <property type="term" value="F:metal ion binding"/>
    <property type="evidence" value="ECO:0007669"/>
    <property type="project" value="UniProtKB-KW"/>
</dbReference>
<dbReference type="FunFam" id="3.90.950.10:FF:000001">
    <property type="entry name" value="dITP/XTP pyrophosphatase"/>
    <property type="match status" value="1"/>
</dbReference>
<evidence type="ECO:0000256" key="6">
    <source>
        <dbReference type="ARBA" id="ARBA00022842"/>
    </source>
</evidence>
<evidence type="ECO:0000256" key="3">
    <source>
        <dbReference type="ARBA" id="ARBA00022723"/>
    </source>
</evidence>
<keyword evidence="6 10" id="KW-0460">Magnesium</keyword>
<comment type="catalytic activity">
    <reaction evidence="9 10">
        <text>XTP + H2O = XMP + diphosphate + H(+)</text>
        <dbReference type="Rhea" id="RHEA:28610"/>
        <dbReference type="ChEBI" id="CHEBI:15377"/>
        <dbReference type="ChEBI" id="CHEBI:15378"/>
        <dbReference type="ChEBI" id="CHEBI:33019"/>
        <dbReference type="ChEBI" id="CHEBI:57464"/>
        <dbReference type="ChEBI" id="CHEBI:61314"/>
        <dbReference type="EC" id="3.6.1.66"/>
    </reaction>
</comment>
<comment type="caution">
    <text evidence="10">Lacks conserved residue(s) required for the propagation of feature annotation.</text>
</comment>
<dbReference type="PANTHER" id="PTHR11067">
    <property type="entry name" value="INOSINE TRIPHOSPHATE PYROPHOSPHATASE/HAM1 PROTEIN"/>
    <property type="match status" value="1"/>
</dbReference>
<keyword evidence="5 10" id="KW-0378">Hydrolase</keyword>
<dbReference type="InterPro" id="IPR029001">
    <property type="entry name" value="ITPase-like_fam"/>
</dbReference>
<dbReference type="RefSeq" id="WP_146937666.1">
    <property type="nucleotide sequence ID" value="NZ_BJXW01000016.1"/>
</dbReference>
<evidence type="ECO:0000313" key="12">
    <source>
        <dbReference type="EMBL" id="GEN31451.1"/>
    </source>
</evidence>
<dbReference type="GO" id="GO:0035870">
    <property type="term" value="F:dITP diphosphatase activity"/>
    <property type="evidence" value="ECO:0007669"/>
    <property type="project" value="UniProtKB-UniRule"/>
</dbReference>
<dbReference type="GO" id="GO:0009146">
    <property type="term" value="P:purine nucleoside triphosphate catabolic process"/>
    <property type="evidence" value="ECO:0007669"/>
    <property type="project" value="UniProtKB-UniRule"/>
</dbReference>
<name>A0A511V0B1_9BACI</name>
<dbReference type="HAMAP" id="MF_01405">
    <property type="entry name" value="Non_canon_purine_NTPase"/>
    <property type="match status" value="1"/>
</dbReference>
<dbReference type="GO" id="GO:0036222">
    <property type="term" value="F:XTP diphosphatase activity"/>
    <property type="evidence" value="ECO:0007669"/>
    <property type="project" value="UniProtKB-UniRule"/>
</dbReference>
<feature type="binding site" evidence="10">
    <location>
        <position position="72"/>
    </location>
    <ligand>
        <name>substrate</name>
    </ligand>
</feature>
<keyword evidence="7 10" id="KW-0546">Nucleotide metabolism</keyword>
<organism evidence="12 13">
    <name type="scientific">Cerasibacillus quisquiliarum</name>
    <dbReference type="NCBI Taxonomy" id="227865"/>
    <lineage>
        <taxon>Bacteria</taxon>
        <taxon>Bacillati</taxon>
        <taxon>Bacillota</taxon>
        <taxon>Bacilli</taxon>
        <taxon>Bacillales</taxon>
        <taxon>Bacillaceae</taxon>
        <taxon>Cerasibacillus</taxon>
    </lineage>
</organism>
<dbReference type="GO" id="GO:0009117">
    <property type="term" value="P:nucleotide metabolic process"/>
    <property type="evidence" value="ECO:0007669"/>
    <property type="project" value="UniProtKB-KW"/>
</dbReference>
<dbReference type="NCBIfam" id="TIGR00042">
    <property type="entry name" value="RdgB/HAM1 family non-canonical purine NTP pyrophosphatase"/>
    <property type="match status" value="1"/>
</dbReference>
<dbReference type="PANTHER" id="PTHR11067:SF9">
    <property type="entry name" value="INOSINE TRIPHOSPHATE PYROPHOSPHATASE"/>
    <property type="match status" value="1"/>
</dbReference>
<feature type="active site" description="Proton acceptor" evidence="10">
    <location>
        <position position="71"/>
    </location>
</feature>
<feature type="binding site" evidence="10">
    <location>
        <begin position="154"/>
        <end position="157"/>
    </location>
    <ligand>
        <name>substrate</name>
    </ligand>
</feature>
<evidence type="ECO:0000256" key="8">
    <source>
        <dbReference type="ARBA" id="ARBA00051875"/>
    </source>
</evidence>
<comment type="subunit">
    <text evidence="2 10">Homodimer.</text>
</comment>
<feature type="binding site" evidence="10">
    <location>
        <position position="177"/>
    </location>
    <ligand>
        <name>substrate</name>
    </ligand>
</feature>
<evidence type="ECO:0000256" key="10">
    <source>
        <dbReference type="HAMAP-Rule" id="MF_01405"/>
    </source>
</evidence>
<gene>
    <name evidence="12" type="ORF">CQU01_16890</name>
</gene>
<proteinExistence type="inferred from homology"/>
<dbReference type="EC" id="3.6.1.66" evidence="10"/>
<evidence type="ECO:0000256" key="1">
    <source>
        <dbReference type="ARBA" id="ARBA00008023"/>
    </source>
</evidence>
<dbReference type="EMBL" id="BJXW01000016">
    <property type="protein sequence ID" value="GEN31451.1"/>
    <property type="molecule type" value="Genomic_DNA"/>
</dbReference>
<dbReference type="NCBIfam" id="NF011397">
    <property type="entry name" value="PRK14822.1"/>
    <property type="match status" value="1"/>
</dbReference>
<keyword evidence="13" id="KW-1185">Reference proteome</keyword>
<dbReference type="Proteomes" id="UP000321491">
    <property type="component" value="Unassembled WGS sequence"/>
</dbReference>
<evidence type="ECO:0000256" key="11">
    <source>
        <dbReference type="RuleBase" id="RU003781"/>
    </source>
</evidence>
<evidence type="ECO:0000256" key="9">
    <source>
        <dbReference type="ARBA" id="ARBA00052017"/>
    </source>
</evidence>
<dbReference type="GO" id="GO:0000166">
    <property type="term" value="F:nucleotide binding"/>
    <property type="evidence" value="ECO:0007669"/>
    <property type="project" value="UniProtKB-KW"/>
</dbReference>
<comment type="similarity">
    <text evidence="1 10 11">Belongs to the HAM1 NTPase family.</text>
</comment>
<dbReference type="AlphaFoldDB" id="A0A511V0B1"/>
<comment type="cofactor">
    <cofactor evidence="10">
        <name>Mg(2+)</name>
        <dbReference type="ChEBI" id="CHEBI:18420"/>
    </cofactor>
    <text evidence="10">Binds 1 Mg(2+) ion per subunit.</text>
</comment>
<keyword evidence="4 10" id="KW-0547">Nucleotide-binding</keyword>
<comment type="catalytic activity">
    <reaction evidence="10">
        <text>ITP + H2O = IMP + diphosphate + H(+)</text>
        <dbReference type="Rhea" id="RHEA:29399"/>
        <dbReference type="ChEBI" id="CHEBI:15377"/>
        <dbReference type="ChEBI" id="CHEBI:15378"/>
        <dbReference type="ChEBI" id="CHEBI:33019"/>
        <dbReference type="ChEBI" id="CHEBI:58053"/>
        <dbReference type="ChEBI" id="CHEBI:61402"/>
        <dbReference type="EC" id="3.6.1.66"/>
    </reaction>
</comment>
<evidence type="ECO:0000256" key="2">
    <source>
        <dbReference type="ARBA" id="ARBA00011738"/>
    </source>
</evidence>
<reference evidence="12 13" key="1">
    <citation type="submission" date="2019-07" db="EMBL/GenBank/DDBJ databases">
        <title>Whole genome shotgun sequence of Cerasibacillus quisquiliarum NBRC 102429.</title>
        <authorList>
            <person name="Hosoyama A."/>
            <person name="Uohara A."/>
            <person name="Ohji S."/>
            <person name="Ichikawa N."/>
        </authorList>
    </citation>
    <scope>NUCLEOTIDE SEQUENCE [LARGE SCALE GENOMIC DNA]</scope>
    <source>
        <strain evidence="12 13">NBRC 102429</strain>
    </source>
</reference>
<sequence>MEKIIVATKNKGKAEEFKAFFSKYDIETISLLDLPDDIPDVVETGMTFQENAILKAETMANYLGQTVLADDSGLVIDALGGKPGVYSARYAGEPTNDKKNIAKVLQELAFVPDKQRTARFVCVLAVATPGKETVTRTGYCNGVISEEMKGSNGFGYDPIFIPENKNITMAQLSSEEKNEISHRRQAIIKLEDWLKNNL</sequence>
<comment type="catalytic activity">
    <reaction evidence="8 10">
        <text>dITP + H2O = dIMP + diphosphate + H(+)</text>
        <dbReference type="Rhea" id="RHEA:28342"/>
        <dbReference type="ChEBI" id="CHEBI:15377"/>
        <dbReference type="ChEBI" id="CHEBI:15378"/>
        <dbReference type="ChEBI" id="CHEBI:33019"/>
        <dbReference type="ChEBI" id="CHEBI:61194"/>
        <dbReference type="ChEBI" id="CHEBI:61382"/>
        <dbReference type="EC" id="3.6.1.66"/>
    </reaction>
</comment>
<feature type="binding site" evidence="10">
    <location>
        <begin position="8"/>
        <end position="13"/>
    </location>
    <ligand>
        <name>substrate</name>
    </ligand>
</feature>
<evidence type="ECO:0000313" key="13">
    <source>
        <dbReference type="Proteomes" id="UP000321491"/>
    </source>
</evidence>
<dbReference type="OrthoDB" id="9807456at2"/>
<accession>A0A511V0B1</accession>
<feature type="binding site" evidence="10">
    <location>
        <begin position="182"/>
        <end position="183"/>
    </location>
    <ligand>
        <name>substrate</name>
    </ligand>
</feature>
<evidence type="ECO:0000256" key="4">
    <source>
        <dbReference type="ARBA" id="ARBA00022741"/>
    </source>
</evidence>
<comment type="caution">
    <text evidence="12">The sequence shown here is derived from an EMBL/GenBank/DDBJ whole genome shotgun (WGS) entry which is preliminary data.</text>
</comment>
<dbReference type="InterPro" id="IPR002637">
    <property type="entry name" value="RdgB/HAM1"/>
</dbReference>
<keyword evidence="3 10" id="KW-0479">Metal-binding</keyword>
<feature type="binding site" evidence="10">
    <location>
        <position position="71"/>
    </location>
    <ligand>
        <name>Mg(2+)</name>
        <dbReference type="ChEBI" id="CHEBI:18420"/>
    </ligand>
</feature>
<evidence type="ECO:0000256" key="5">
    <source>
        <dbReference type="ARBA" id="ARBA00022801"/>
    </source>
</evidence>
<dbReference type="Gene3D" id="3.90.950.10">
    <property type="match status" value="1"/>
</dbReference>